<evidence type="ECO:0000256" key="1">
    <source>
        <dbReference type="SAM" id="MobiDB-lite"/>
    </source>
</evidence>
<keyword evidence="3" id="KW-1185">Reference proteome</keyword>
<dbReference type="Proteomes" id="UP000322699">
    <property type="component" value="Unassembled WGS sequence"/>
</dbReference>
<evidence type="ECO:0000313" key="3">
    <source>
        <dbReference type="Proteomes" id="UP000322699"/>
    </source>
</evidence>
<dbReference type="EMBL" id="VRLW01000004">
    <property type="protein sequence ID" value="KAA1257194.1"/>
    <property type="molecule type" value="Genomic_DNA"/>
</dbReference>
<protein>
    <submittedName>
        <fullName evidence="2">Uncharacterized protein</fullName>
    </submittedName>
</protein>
<gene>
    <name evidence="2" type="ORF">LF1_55940</name>
</gene>
<proteinExistence type="predicted"/>
<sequence>MTADTALPPTLDQYSNPDCPAGHQSTPESLCSIYADVPDAMRGINQRLSLDTRFTAARRNLLNRPLFVTILNW</sequence>
<reference evidence="2 3" key="1">
    <citation type="submission" date="2019-08" db="EMBL/GenBank/DDBJ databases">
        <title>Deep-cultivation of Planctomycetes and their phenomic and genomic characterization uncovers novel biology.</title>
        <authorList>
            <person name="Wiegand S."/>
            <person name="Jogler M."/>
            <person name="Boedeker C."/>
            <person name="Pinto D."/>
            <person name="Vollmers J."/>
            <person name="Rivas-Marin E."/>
            <person name="Kohn T."/>
            <person name="Peeters S.H."/>
            <person name="Heuer A."/>
            <person name="Rast P."/>
            <person name="Oberbeckmann S."/>
            <person name="Bunk B."/>
            <person name="Jeske O."/>
            <person name="Meyerdierks A."/>
            <person name="Storesund J.E."/>
            <person name="Kallscheuer N."/>
            <person name="Luecker S."/>
            <person name="Lage O.M."/>
            <person name="Pohl T."/>
            <person name="Merkel B.J."/>
            <person name="Hornburger P."/>
            <person name="Mueller R.-W."/>
            <person name="Bruemmer F."/>
            <person name="Labrenz M."/>
            <person name="Spormann A.M."/>
            <person name="Op Den Camp H."/>
            <person name="Overmann J."/>
            <person name="Amann R."/>
            <person name="Jetten M.S.M."/>
            <person name="Mascher T."/>
            <person name="Medema M.H."/>
            <person name="Devos D.P."/>
            <person name="Kaster A.-K."/>
            <person name="Ovreas L."/>
            <person name="Rohde M."/>
            <person name="Galperin M.Y."/>
            <person name="Jogler C."/>
        </authorList>
    </citation>
    <scope>NUCLEOTIDE SEQUENCE [LARGE SCALE GENOMIC DNA]</scope>
    <source>
        <strain evidence="2 3">LF1</strain>
    </source>
</reference>
<accession>A0A5B1CCX3</accession>
<name>A0A5B1CCX3_9BACT</name>
<feature type="region of interest" description="Disordered" evidence="1">
    <location>
        <begin position="1"/>
        <end position="23"/>
    </location>
</feature>
<organism evidence="2 3">
    <name type="scientific">Rubripirellula obstinata</name>
    <dbReference type="NCBI Taxonomy" id="406547"/>
    <lineage>
        <taxon>Bacteria</taxon>
        <taxon>Pseudomonadati</taxon>
        <taxon>Planctomycetota</taxon>
        <taxon>Planctomycetia</taxon>
        <taxon>Pirellulales</taxon>
        <taxon>Pirellulaceae</taxon>
        <taxon>Rubripirellula</taxon>
    </lineage>
</organism>
<comment type="caution">
    <text evidence="2">The sequence shown here is derived from an EMBL/GenBank/DDBJ whole genome shotgun (WGS) entry which is preliminary data.</text>
</comment>
<dbReference type="AlphaFoldDB" id="A0A5B1CCX3"/>
<evidence type="ECO:0000313" key="2">
    <source>
        <dbReference type="EMBL" id="KAA1257194.1"/>
    </source>
</evidence>